<dbReference type="Gene3D" id="3.40.190.10">
    <property type="entry name" value="Periplasmic binding protein-like II"/>
    <property type="match status" value="1"/>
</dbReference>
<dbReference type="PANTHER" id="PTHR42941">
    <property type="entry name" value="SLL1037 PROTEIN"/>
    <property type="match status" value="1"/>
</dbReference>
<dbReference type="Pfam" id="PF16868">
    <property type="entry name" value="NMT1_3"/>
    <property type="match status" value="1"/>
</dbReference>
<dbReference type="InterPro" id="IPR011852">
    <property type="entry name" value="TRAP_TAXI"/>
</dbReference>
<dbReference type="NCBIfam" id="TIGR02122">
    <property type="entry name" value="TRAP_TAXI"/>
    <property type="match status" value="1"/>
</dbReference>
<name>X1F2I5_9ZZZZ</name>
<gene>
    <name evidence="1" type="ORF">S03H2_24586</name>
</gene>
<evidence type="ECO:0008006" key="2">
    <source>
        <dbReference type="Google" id="ProtNLM"/>
    </source>
</evidence>
<dbReference type="EMBL" id="BARU01013698">
    <property type="protein sequence ID" value="GAH39846.1"/>
    <property type="molecule type" value="Genomic_DNA"/>
</dbReference>
<sequence>SSVINAATKRDIKLIPISDEMMNKIMKQSPYYSKTVIPAGIYKGMEEDVPTLATPCWWLCYKDMDPDLVYKMTKALWEHRDVLEKVHAQGKNVTLETALDGQPVPLHPGAERYYKEIGLIK</sequence>
<protein>
    <recommendedName>
        <fullName evidence="2">TAXI family TRAP transporter solute-binding subunit</fullName>
    </recommendedName>
</protein>
<dbReference type="SUPFAM" id="SSF53850">
    <property type="entry name" value="Periplasmic binding protein-like II"/>
    <property type="match status" value="1"/>
</dbReference>
<reference evidence="1" key="1">
    <citation type="journal article" date="2014" name="Front. Microbiol.">
        <title>High frequency of phylogenetically diverse reductive dehalogenase-homologous genes in deep subseafloor sedimentary metagenomes.</title>
        <authorList>
            <person name="Kawai M."/>
            <person name="Futagami T."/>
            <person name="Toyoda A."/>
            <person name="Takaki Y."/>
            <person name="Nishi S."/>
            <person name="Hori S."/>
            <person name="Arai W."/>
            <person name="Tsubouchi T."/>
            <person name="Morono Y."/>
            <person name="Uchiyama I."/>
            <person name="Ito T."/>
            <person name="Fujiyama A."/>
            <person name="Inagaki F."/>
            <person name="Takami H."/>
        </authorList>
    </citation>
    <scope>NUCLEOTIDE SEQUENCE</scope>
    <source>
        <strain evidence="1">Expedition CK06-06</strain>
    </source>
</reference>
<dbReference type="AlphaFoldDB" id="X1F2I5"/>
<feature type="non-terminal residue" evidence="1">
    <location>
        <position position="1"/>
    </location>
</feature>
<dbReference type="PANTHER" id="PTHR42941:SF1">
    <property type="entry name" value="SLL1037 PROTEIN"/>
    <property type="match status" value="1"/>
</dbReference>
<proteinExistence type="predicted"/>
<evidence type="ECO:0000313" key="1">
    <source>
        <dbReference type="EMBL" id="GAH39846.1"/>
    </source>
</evidence>
<organism evidence="1">
    <name type="scientific">marine sediment metagenome</name>
    <dbReference type="NCBI Taxonomy" id="412755"/>
    <lineage>
        <taxon>unclassified sequences</taxon>
        <taxon>metagenomes</taxon>
        <taxon>ecological metagenomes</taxon>
    </lineage>
</organism>
<accession>X1F2I5</accession>
<comment type="caution">
    <text evidence="1">The sequence shown here is derived from an EMBL/GenBank/DDBJ whole genome shotgun (WGS) entry which is preliminary data.</text>
</comment>